<keyword evidence="4 5" id="KW-0472">Membrane</keyword>
<evidence type="ECO:0000256" key="4">
    <source>
        <dbReference type="ARBA" id="ARBA00023136"/>
    </source>
</evidence>
<sequence length="89" mass="9234">GLMTSLSAFKTNVGAGIVTLIVTIGFITAVVADVMLITKVHRIYRSTGASLAKAQAEFTSEILRSPHVQGAASEVAAAAVASRLGDNRY</sequence>
<comment type="subcellular location">
    <subcellularLocation>
        <location evidence="1 5">Membrane</location>
        <topology evidence="1 5">Multi-pass membrane protein</topology>
    </subcellularLocation>
</comment>
<evidence type="ECO:0000256" key="5">
    <source>
        <dbReference type="RuleBase" id="RU363122"/>
    </source>
</evidence>
<organism evidence="6 7">
    <name type="scientific">Danaus plexippus plexippus</name>
    <dbReference type="NCBI Taxonomy" id="278856"/>
    <lineage>
        <taxon>Eukaryota</taxon>
        <taxon>Metazoa</taxon>
        <taxon>Ecdysozoa</taxon>
        <taxon>Arthropoda</taxon>
        <taxon>Hexapoda</taxon>
        <taxon>Insecta</taxon>
        <taxon>Pterygota</taxon>
        <taxon>Neoptera</taxon>
        <taxon>Endopterygota</taxon>
        <taxon>Lepidoptera</taxon>
        <taxon>Glossata</taxon>
        <taxon>Ditrysia</taxon>
        <taxon>Papilionoidea</taxon>
        <taxon>Nymphalidae</taxon>
        <taxon>Danainae</taxon>
        <taxon>Danaini</taxon>
        <taxon>Danaina</taxon>
        <taxon>Danaus</taxon>
        <taxon>Danaus</taxon>
    </lineage>
</organism>
<comment type="caution">
    <text evidence="5">Lacks conserved residue(s) required for the propagation of feature annotation.</text>
</comment>
<evidence type="ECO:0000256" key="3">
    <source>
        <dbReference type="ARBA" id="ARBA00022989"/>
    </source>
</evidence>
<evidence type="ECO:0000313" key="6">
    <source>
        <dbReference type="EMBL" id="OWR46675.1"/>
    </source>
</evidence>
<feature type="non-terminal residue" evidence="6">
    <location>
        <position position="1"/>
    </location>
</feature>
<dbReference type="GO" id="GO:0016020">
    <property type="term" value="C:membrane"/>
    <property type="evidence" value="ECO:0007669"/>
    <property type="project" value="UniProtKB-SubCell"/>
</dbReference>
<dbReference type="InParanoid" id="A0A212EYW1"/>
<evidence type="ECO:0000256" key="1">
    <source>
        <dbReference type="ARBA" id="ARBA00004141"/>
    </source>
</evidence>
<keyword evidence="5" id="KW-0813">Transport</keyword>
<keyword evidence="2 5" id="KW-0812">Transmembrane</keyword>
<dbReference type="InterPro" id="IPR007273">
    <property type="entry name" value="SCAMP"/>
</dbReference>
<dbReference type="GO" id="GO:0015031">
    <property type="term" value="P:protein transport"/>
    <property type="evidence" value="ECO:0007669"/>
    <property type="project" value="InterPro"/>
</dbReference>
<dbReference type="EMBL" id="AGBW02011436">
    <property type="protein sequence ID" value="OWR46675.1"/>
    <property type="molecule type" value="Genomic_DNA"/>
</dbReference>
<evidence type="ECO:0000313" key="7">
    <source>
        <dbReference type="Proteomes" id="UP000007151"/>
    </source>
</evidence>
<accession>A0A212EYW1</accession>
<name>A0A212EYW1_DANPL</name>
<reference evidence="6 7" key="1">
    <citation type="journal article" date="2011" name="Cell">
        <title>The monarch butterfly genome yields insights into long-distance migration.</title>
        <authorList>
            <person name="Zhan S."/>
            <person name="Merlin C."/>
            <person name="Boore J.L."/>
            <person name="Reppert S.M."/>
        </authorList>
    </citation>
    <scope>NUCLEOTIDE SEQUENCE [LARGE SCALE GENOMIC DNA]</scope>
    <source>
        <strain evidence="6">F-2</strain>
    </source>
</reference>
<keyword evidence="3 5" id="KW-1133">Transmembrane helix</keyword>
<dbReference type="eggNOG" id="KOG3088">
    <property type="taxonomic scope" value="Eukaryota"/>
</dbReference>
<protein>
    <recommendedName>
        <fullName evidence="5">Secretory carrier-associated membrane protein</fullName>
        <shortName evidence="5">Secretory carrier membrane protein</shortName>
    </recommendedName>
</protein>
<dbReference type="Proteomes" id="UP000007151">
    <property type="component" value="Unassembled WGS sequence"/>
</dbReference>
<feature type="transmembrane region" description="Helical" evidence="5">
    <location>
        <begin position="13"/>
        <end position="36"/>
    </location>
</feature>
<dbReference type="KEGG" id="dpl:KGM_215395B"/>
<gene>
    <name evidence="6" type="ORF">KGM_215395B</name>
</gene>
<keyword evidence="7" id="KW-1185">Reference proteome</keyword>
<evidence type="ECO:0000256" key="2">
    <source>
        <dbReference type="ARBA" id="ARBA00022692"/>
    </source>
</evidence>
<comment type="similarity">
    <text evidence="5">Belongs to the SCAMP family.</text>
</comment>
<dbReference type="AlphaFoldDB" id="A0A212EYW1"/>
<dbReference type="Pfam" id="PF04144">
    <property type="entry name" value="SCAMP"/>
    <property type="match status" value="1"/>
</dbReference>
<proteinExistence type="inferred from homology"/>
<comment type="caution">
    <text evidence="6">The sequence shown here is derived from an EMBL/GenBank/DDBJ whole genome shotgun (WGS) entry which is preliminary data.</text>
</comment>